<evidence type="ECO:0000256" key="1">
    <source>
        <dbReference type="SAM" id="MobiDB-lite"/>
    </source>
</evidence>
<feature type="region of interest" description="Disordered" evidence="1">
    <location>
        <begin position="361"/>
        <end position="383"/>
    </location>
</feature>
<name>A0A158E5Z8_9BURK</name>
<keyword evidence="3" id="KW-1185">Reference proteome</keyword>
<comment type="caution">
    <text evidence="2">The sequence shown here is derived from an EMBL/GenBank/DDBJ whole genome shotgun (WGS) entry which is preliminary data.</text>
</comment>
<dbReference type="EMBL" id="FCOE02000076">
    <property type="protein sequence ID" value="SAL02193.1"/>
    <property type="molecule type" value="Genomic_DNA"/>
</dbReference>
<organism evidence="2 3">
    <name type="scientific">Caballeronia pedi</name>
    <dbReference type="NCBI Taxonomy" id="1777141"/>
    <lineage>
        <taxon>Bacteria</taxon>
        <taxon>Pseudomonadati</taxon>
        <taxon>Pseudomonadota</taxon>
        <taxon>Betaproteobacteria</taxon>
        <taxon>Burkholderiales</taxon>
        <taxon>Burkholderiaceae</taxon>
        <taxon>Caballeronia</taxon>
    </lineage>
</organism>
<accession>A0A158E5Z8</accession>
<proteinExistence type="predicted"/>
<evidence type="ECO:0000313" key="3">
    <source>
        <dbReference type="Proteomes" id="UP000054911"/>
    </source>
</evidence>
<dbReference type="AlphaFoldDB" id="A0A158E5Z8"/>
<evidence type="ECO:0000313" key="2">
    <source>
        <dbReference type="EMBL" id="SAL02193.1"/>
    </source>
</evidence>
<sequence length="383" mass="41823">MSDPHAEEDYATYVAKEIERLARNMERLCEARLKSLSEFLCCESEPYPRAHLTTLRRPIHFLAMQAISPKGHPSMHPQSGSSFLPHRERLARYLEAVEGLNAIVAEAVGARALIVRSASTGIPLQALPARAVEPARGFISAIRCSEAMRSGEFHDAAKVLRGCPLLDHLPHSGVAIRLVEFDEWSALAGIAEPSEVTRLLQMADDEMWQRELKYHAVLQNDANSAETEEERAAAASDLNRLRSLARAHGRLLPNVTDGNADKAEGGYAMAEPPPMRPATLSIARQSRQGDAIGLVTNSSRDNAGLRIGRNSKASVDAYIKLRARELYDAGRASDCTTLATIIATEMQTNGWHGERRQLSASTVAKAIPAGLTGGRSKNGRRRP</sequence>
<dbReference type="Proteomes" id="UP000054911">
    <property type="component" value="Unassembled WGS sequence"/>
</dbReference>
<gene>
    <name evidence="2" type="ORF">AWB80_08299</name>
</gene>
<protein>
    <submittedName>
        <fullName evidence="2">Uncharacterized protein</fullName>
    </submittedName>
</protein>
<reference evidence="2" key="1">
    <citation type="submission" date="2016-01" db="EMBL/GenBank/DDBJ databases">
        <authorList>
            <person name="Peeters C."/>
        </authorList>
    </citation>
    <scope>NUCLEOTIDE SEQUENCE [LARGE SCALE GENOMIC DNA]</scope>
    <source>
        <strain evidence="2">LMG 29323</strain>
    </source>
</reference>
<dbReference type="STRING" id="1777141.AWB80_08299"/>